<proteinExistence type="inferred from homology"/>
<dbReference type="EMBL" id="SHOA02000203">
    <property type="protein sequence ID" value="TDH65955.1"/>
    <property type="molecule type" value="Genomic_DNA"/>
</dbReference>
<gene>
    <name evidence="8" type="ORF">CCR75_002642</name>
</gene>
<evidence type="ECO:0000313" key="9">
    <source>
        <dbReference type="Proteomes" id="UP000294530"/>
    </source>
</evidence>
<dbReference type="InterPro" id="IPR039262">
    <property type="entry name" value="DTWD2/TAPT"/>
</dbReference>
<comment type="caution">
    <text evidence="8">The sequence shown here is derived from an EMBL/GenBank/DDBJ whole genome shotgun (WGS) entry which is preliminary data.</text>
</comment>
<dbReference type="EC" id="2.5.1.25" evidence="1"/>
<dbReference type="PANTHER" id="PTHR21392">
    <property type="entry name" value="TRNA-URIDINE AMINOCARBOXYPROPYLTRANSFERASE 2"/>
    <property type="match status" value="1"/>
</dbReference>
<sequence>MENDSRRESCRRCNRPLCVCYCSSLPSVPLVTDLTHVLVLQHQHEKERRGAISSVPVLAQTIANVTLVTVDASCDCGPGQHEQLDALLYNENGEFDAAMILYPAKHAEPLKKRIDCKTERVLLIVLDGTWKEAKKIARRNAPHWENAANEWARRGRRLQFVCLDNESQRSIYGGLRREPMAGCMSTLEAVASTLRMLESDTTGGQVHDALLHAFQGMVSIQQQFQARGEKAKLKLYNGISKAKAIEAKRCKQQQHQTSVDTKAVKDDVARVHRDYVFYTSYMDYRQQQQLTRYGNVVTCTYDQARAFCIELNRERKRGQRVAMLPRDVFESIVNKAAMRCD</sequence>
<evidence type="ECO:0000313" key="8">
    <source>
        <dbReference type="EMBL" id="TDH65955.1"/>
    </source>
</evidence>
<comment type="catalytic activity">
    <reaction evidence="6">
        <text>a uridine in tRNA + S-adenosyl-L-methionine = a 3-[(3S)-3-amino-3-carboxypropyl]uridine in tRNA + S-methyl-5'-thioadenosine + H(+)</text>
        <dbReference type="Rhea" id="RHEA:62432"/>
        <dbReference type="Rhea" id="RHEA-COMP:13339"/>
        <dbReference type="Rhea" id="RHEA-COMP:16092"/>
        <dbReference type="ChEBI" id="CHEBI:15378"/>
        <dbReference type="ChEBI" id="CHEBI:17509"/>
        <dbReference type="ChEBI" id="CHEBI:59789"/>
        <dbReference type="ChEBI" id="CHEBI:65315"/>
        <dbReference type="ChEBI" id="CHEBI:82930"/>
        <dbReference type="EC" id="2.5.1.25"/>
    </reaction>
</comment>
<evidence type="ECO:0000256" key="3">
    <source>
        <dbReference type="ARBA" id="ARBA00022691"/>
    </source>
</evidence>
<dbReference type="Proteomes" id="UP000294530">
    <property type="component" value="Unassembled WGS sequence"/>
</dbReference>
<reference evidence="8 9" key="1">
    <citation type="journal article" date="2021" name="Genome Biol.">
        <title>AFLAP: assembly-free linkage analysis pipeline using k-mers from genome sequencing data.</title>
        <authorList>
            <person name="Fletcher K."/>
            <person name="Zhang L."/>
            <person name="Gil J."/>
            <person name="Han R."/>
            <person name="Cavanaugh K."/>
            <person name="Michelmore R."/>
        </authorList>
    </citation>
    <scope>NUCLEOTIDE SEQUENCE [LARGE SCALE GENOMIC DNA]</scope>
    <source>
        <strain evidence="8 9">SF5</strain>
    </source>
</reference>
<dbReference type="RefSeq" id="XP_067815454.1">
    <property type="nucleotide sequence ID" value="XM_067960739.1"/>
</dbReference>
<keyword evidence="2" id="KW-0808">Transferase</keyword>
<dbReference type="GO" id="GO:0008033">
    <property type="term" value="P:tRNA processing"/>
    <property type="evidence" value="ECO:0007669"/>
    <property type="project" value="UniProtKB-KW"/>
</dbReference>
<dbReference type="GeneID" id="94346410"/>
<dbReference type="InterPro" id="IPR005636">
    <property type="entry name" value="DTW"/>
</dbReference>
<accession>A0A976IBH9</accession>
<evidence type="ECO:0000256" key="5">
    <source>
        <dbReference type="ARBA" id="ARBA00034489"/>
    </source>
</evidence>
<keyword evidence="9" id="KW-1185">Reference proteome</keyword>
<dbReference type="Pfam" id="PF03942">
    <property type="entry name" value="DTW"/>
    <property type="match status" value="1"/>
</dbReference>
<feature type="domain" description="DTW" evidence="7">
    <location>
        <begin position="6"/>
        <end position="226"/>
    </location>
</feature>
<dbReference type="GO" id="GO:0016432">
    <property type="term" value="F:tRNA-uridine aminocarboxypropyltransferase activity"/>
    <property type="evidence" value="ECO:0007669"/>
    <property type="project" value="UniProtKB-EC"/>
</dbReference>
<evidence type="ECO:0000256" key="1">
    <source>
        <dbReference type="ARBA" id="ARBA00012386"/>
    </source>
</evidence>
<dbReference type="AlphaFoldDB" id="A0A976IBH9"/>
<evidence type="ECO:0000256" key="2">
    <source>
        <dbReference type="ARBA" id="ARBA00022679"/>
    </source>
</evidence>
<dbReference type="PANTHER" id="PTHR21392:SF0">
    <property type="entry name" value="TRNA-URIDINE AMINOCARBOXYPROPYLTRANSFERASE 2"/>
    <property type="match status" value="1"/>
</dbReference>
<evidence type="ECO:0000259" key="7">
    <source>
        <dbReference type="SMART" id="SM01144"/>
    </source>
</evidence>
<keyword evidence="4" id="KW-0819">tRNA processing</keyword>
<dbReference type="SMART" id="SM01144">
    <property type="entry name" value="DTW"/>
    <property type="match status" value="1"/>
</dbReference>
<protein>
    <recommendedName>
        <fullName evidence="1">tRNA-uridine aminocarboxypropyltransferase</fullName>
        <ecNumber evidence="1">2.5.1.25</ecNumber>
    </recommendedName>
</protein>
<evidence type="ECO:0000256" key="6">
    <source>
        <dbReference type="ARBA" id="ARBA00048718"/>
    </source>
</evidence>
<name>A0A976IBH9_BRELC</name>
<evidence type="ECO:0000256" key="4">
    <source>
        <dbReference type="ARBA" id="ARBA00022694"/>
    </source>
</evidence>
<keyword evidence="3" id="KW-0949">S-adenosyl-L-methionine</keyword>
<comment type="similarity">
    <text evidence="5">Belongs to the TDD superfamily. DTWD2 family.</text>
</comment>
<organism evidence="8 9">
    <name type="scientific">Bremia lactucae</name>
    <name type="common">Lettuce downy mildew</name>
    <dbReference type="NCBI Taxonomy" id="4779"/>
    <lineage>
        <taxon>Eukaryota</taxon>
        <taxon>Sar</taxon>
        <taxon>Stramenopiles</taxon>
        <taxon>Oomycota</taxon>
        <taxon>Peronosporomycetes</taxon>
        <taxon>Peronosporales</taxon>
        <taxon>Peronosporaceae</taxon>
        <taxon>Bremia</taxon>
    </lineage>
</organism>
<dbReference type="KEGG" id="blac:94346410"/>
<dbReference type="OrthoDB" id="408541at2759"/>